<evidence type="ECO:0000256" key="6">
    <source>
        <dbReference type="ARBA" id="ARBA00022490"/>
    </source>
</evidence>
<keyword evidence="9" id="KW-0378">Hydrolase</keyword>
<feature type="domain" description="DDE Tnp4" evidence="13">
    <location>
        <begin position="160"/>
        <end position="315"/>
    </location>
</feature>
<dbReference type="PANTHER" id="PTHR22930">
    <property type="match status" value="1"/>
</dbReference>
<dbReference type="PRINTS" id="PR02086">
    <property type="entry name" value="PUTNUCHARBI1"/>
</dbReference>
<keyword evidence="6" id="KW-0963">Cytoplasm</keyword>
<comment type="function">
    <text evidence="12">Transposase-derived protein that may have nuclease activity. Does not have transposase activity.</text>
</comment>
<evidence type="ECO:0000256" key="2">
    <source>
        <dbReference type="ARBA" id="ARBA00004123"/>
    </source>
</evidence>
<evidence type="ECO:0000313" key="15">
    <source>
        <dbReference type="RefSeq" id="XP_058979358.1"/>
    </source>
</evidence>
<evidence type="ECO:0000256" key="1">
    <source>
        <dbReference type="ARBA" id="ARBA00001968"/>
    </source>
</evidence>
<evidence type="ECO:0000313" key="14">
    <source>
        <dbReference type="Proteomes" id="UP001652621"/>
    </source>
</evidence>
<dbReference type="Pfam" id="PF13359">
    <property type="entry name" value="DDE_Tnp_4"/>
    <property type="match status" value="1"/>
</dbReference>
<dbReference type="Proteomes" id="UP001652621">
    <property type="component" value="Unplaced"/>
</dbReference>
<keyword evidence="10" id="KW-0539">Nucleus</keyword>
<evidence type="ECO:0000256" key="7">
    <source>
        <dbReference type="ARBA" id="ARBA00022722"/>
    </source>
</evidence>
<name>A0ABM3V0U2_MUSDO</name>
<dbReference type="InterPro" id="IPR027806">
    <property type="entry name" value="HARBI1_dom"/>
</dbReference>
<gene>
    <name evidence="15" type="primary">LOC131802776</name>
</gene>
<dbReference type="GeneID" id="131802776"/>
<organism evidence="14 15">
    <name type="scientific">Musca domestica</name>
    <name type="common">House fly</name>
    <dbReference type="NCBI Taxonomy" id="7370"/>
    <lineage>
        <taxon>Eukaryota</taxon>
        <taxon>Metazoa</taxon>
        <taxon>Ecdysozoa</taxon>
        <taxon>Arthropoda</taxon>
        <taxon>Hexapoda</taxon>
        <taxon>Insecta</taxon>
        <taxon>Pterygota</taxon>
        <taxon>Neoptera</taxon>
        <taxon>Endopterygota</taxon>
        <taxon>Diptera</taxon>
        <taxon>Brachycera</taxon>
        <taxon>Muscomorpha</taxon>
        <taxon>Muscoidea</taxon>
        <taxon>Muscidae</taxon>
        <taxon>Musca</taxon>
    </lineage>
</organism>
<proteinExistence type="inferred from homology"/>
<evidence type="ECO:0000256" key="8">
    <source>
        <dbReference type="ARBA" id="ARBA00022723"/>
    </source>
</evidence>
<sequence length="368" mass="42483">MYDKKCQVPLYYISQRHRIEQRNSLRILRRSLRDHHNPFEIATEESFFELYRMPKHLCLELIEELKPFLPKSRRVHAIPCHLIVLSSLRFFATGSFQRSVGQDNLSALSQTSVSRCVTMVAKALNNISHNYIIFPKQEDFPGLKIKFMEKYQFPGIIGVIDGTHIKISAPRREIEHIYYCRKGGHSKNVMIICDSNYIILAANARFGGTAHDSYVWRSSQACRRLEDLYTGGERNYWLLGDSGYPLQPWLMTPILSTCNTSEERYNIAHKSTRALVEICIGILKSRFRCLSKERTLYYSPPKAGLKINACLVLHNFLVRKKIPHPEIISEEMNDNGEQTNATADISCRNIPSIAKRQRSEIVENVFAQ</sequence>
<reference evidence="15" key="1">
    <citation type="submission" date="2025-08" db="UniProtKB">
        <authorList>
            <consortium name="RefSeq"/>
        </authorList>
    </citation>
    <scope>IDENTIFICATION</scope>
    <source>
        <strain evidence="15">Aabys</strain>
        <tissue evidence="15">Whole body</tissue>
    </source>
</reference>
<evidence type="ECO:0000256" key="4">
    <source>
        <dbReference type="ARBA" id="ARBA00006958"/>
    </source>
</evidence>
<dbReference type="InterPro" id="IPR045249">
    <property type="entry name" value="HARBI1-like"/>
</dbReference>
<comment type="subcellular location">
    <subcellularLocation>
        <location evidence="3">Cytoplasm</location>
    </subcellularLocation>
    <subcellularLocation>
        <location evidence="2">Nucleus</location>
    </subcellularLocation>
</comment>
<evidence type="ECO:0000259" key="13">
    <source>
        <dbReference type="Pfam" id="PF13359"/>
    </source>
</evidence>
<comment type="similarity">
    <text evidence="4">Belongs to the HARBI1 family.</text>
</comment>
<evidence type="ECO:0000256" key="10">
    <source>
        <dbReference type="ARBA" id="ARBA00023242"/>
    </source>
</evidence>
<evidence type="ECO:0000256" key="9">
    <source>
        <dbReference type="ARBA" id="ARBA00022801"/>
    </source>
</evidence>
<keyword evidence="14" id="KW-1185">Reference proteome</keyword>
<keyword evidence="7" id="KW-0540">Nuclease</keyword>
<dbReference type="PANTHER" id="PTHR22930:SF85">
    <property type="entry name" value="GH03217P-RELATED"/>
    <property type="match status" value="1"/>
</dbReference>
<keyword evidence="8" id="KW-0479">Metal-binding</keyword>
<evidence type="ECO:0000256" key="11">
    <source>
        <dbReference type="ARBA" id="ARBA00030126"/>
    </source>
</evidence>
<protein>
    <recommendedName>
        <fullName evidence="5">Putative nuclease HARBI1</fullName>
    </recommendedName>
    <alternativeName>
        <fullName evidence="11">Harbinger transposase-derived nuclease</fullName>
    </alternativeName>
</protein>
<evidence type="ECO:0000256" key="5">
    <source>
        <dbReference type="ARBA" id="ARBA00015519"/>
    </source>
</evidence>
<dbReference type="InterPro" id="IPR026103">
    <property type="entry name" value="HARBI1_animal"/>
</dbReference>
<dbReference type="RefSeq" id="XP_058979358.1">
    <property type="nucleotide sequence ID" value="XM_059123375.1"/>
</dbReference>
<accession>A0ABM3V0U2</accession>
<comment type="cofactor">
    <cofactor evidence="1">
        <name>a divalent metal cation</name>
        <dbReference type="ChEBI" id="CHEBI:60240"/>
    </cofactor>
</comment>
<evidence type="ECO:0000256" key="12">
    <source>
        <dbReference type="ARBA" id="ARBA00045850"/>
    </source>
</evidence>
<evidence type="ECO:0000256" key="3">
    <source>
        <dbReference type="ARBA" id="ARBA00004496"/>
    </source>
</evidence>